<protein>
    <submittedName>
        <fullName evidence="2">Uncharacterized protein</fullName>
    </submittedName>
</protein>
<comment type="caution">
    <text evidence="2">The sequence shown here is derived from an EMBL/GenBank/DDBJ whole genome shotgun (WGS) entry which is preliminary data.</text>
</comment>
<feature type="region of interest" description="Disordered" evidence="1">
    <location>
        <begin position="13"/>
        <end position="38"/>
    </location>
</feature>
<evidence type="ECO:0000256" key="1">
    <source>
        <dbReference type="SAM" id="MobiDB-lite"/>
    </source>
</evidence>
<sequence>MCGDIFTKQSCSRGLAIPGTGAGSASPLPSRAEDRTER</sequence>
<dbReference type="Proteomes" id="UP001632038">
    <property type="component" value="Unassembled WGS sequence"/>
</dbReference>
<gene>
    <name evidence="2" type="ORF">CASFOL_002611</name>
</gene>
<name>A0ABD3EIJ2_9LAMI</name>
<keyword evidence="3" id="KW-1185">Reference proteome</keyword>
<accession>A0ABD3EIJ2</accession>
<reference evidence="3" key="1">
    <citation type="journal article" date="2024" name="IScience">
        <title>Strigolactones Initiate the Formation of Haustorium-like Structures in Castilleja.</title>
        <authorList>
            <person name="Buerger M."/>
            <person name="Peterson D."/>
            <person name="Chory J."/>
        </authorList>
    </citation>
    <scope>NUCLEOTIDE SEQUENCE [LARGE SCALE GENOMIC DNA]</scope>
</reference>
<evidence type="ECO:0000313" key="2">
    <source>
        <dbReference type="EMBL" id="KAL3652930.1"/>
    </source>
</evidence>
<organism evidence="2 3">
    <name type="scientific">Castilleja foliolosa</name>
    <dbReference type="NCBI Taxonomy" id="1961234"/>
    <lineage>
        <taxon>Eukaryota</taxon>
        <taxon>Viridiplantae</taxon>
        <taxon>Streptophyta</taxon>
        <taxon>Embryophyta</taxon>
        <taxon>Tracheophyta</taxon>
        <taxon>Spermatophyta</taxon>
        <taxon>Magnoliopsida</taxon>
        <taxon>eudicotyledons</taxon>
        <taxon>Gunneridae</taxon>
        <taxon>Pentapetalae</taxon>
        <taxon>asterids</taxon>
        <taxon>lamiids</taxon>
        <taxon>Lamiales</taxon>
        <taxon>Orobanchaceae</taxon>
        <taxon>Pedicularideae</taxon>
        <taxon>Castillejinae</taxon>
        <taxon>Castilleja</taxon>
    </lineage>
</organism>
<evidence type="ECO:0000313" key="3">
    <source>
        <dbReference type="Proteomes" id="UP001632038"/>
    </source>
</evidence>
<dbReference type="AlphaFoldDB" id="A0ABD3EIJ2"/>
<dbReference type="EMBL" id="JAVIJP010000005">
    <property type="protein sequence ID" value="KAL3652930.1"/>
    <property type="molecule type" value="Genomic_DNA"/>
</dbReference>
<proteinExistence type="predicted"/>